<sequence length="417" mass="43763">MIEGMEQATKKKLTVAAVLGAMGPGLLAALSGNDAGGIATYSSAGASYGYATLWMLPVMALLLIVVQETAARCGCVTGKGFASLIREKFGARKTALAMVALLIANTAVTISEFAGIASGLALFGIPKTVSVPLMGLLIWLLTMSGSFRRIEKILLLVSCVFVTYVVAAFLAGPNWGEVALSTVTPHLIPEPSYVSLLVATIGTTIAPWMIFLAQNNVVDKNADESDIVLQRIDTTTGSVIACAIAWFIIITTGAVLYPAGIEVADAADAALALEPIAGEFATVLFAAGLVAASFLAACVLPGVTSSAVCEAFGWERGADRSWNEAPVYRGIITVIIVASAALVIMPGVDLFQIMMSAQVINGVLLPILLVFLVFIASDKHIMGRFKNSRLWNVLTWATIVLITVLTVVMFVLQALGY</sequence>
<evidence type="ECO:0000256" key="2">
    <source>
        <dbReference type="ARBA" id="ARBA00022448"/>
    </source>
</evidence>
<evidence type="ECO:0000313" key="8">
    <source>
        <dbReference type="Proteomes" id="UP000003295"/>
    </source>
</evidence>
<gene>
    <name evidence="7" type="ORF">COLINT_03615</name>
</gene>
<evidence type="ECO:0000256" key="4">
    <source>
        <dbReference type="ARBA" id="ARBA00022989"/>
    </source>
</evidence>
<evidence type="ECO:0000313" key="7">
    <source>
        <dbReference type="EMBL" id="EEP43695.1"/>
    </source>
</evidence>
<dbReference type="GO" id="GO:0005384">
    <property type="term" value="F:manganese ion transmembrane transporter activity"/>
    <property type="evidence" value="ECO:0007669"/>
    <property type="project" value="TreeGrafter"/>
</dbReference>
<evidence type="ECO:0000256" key="5">
    <source>
        <dbReference type="ARBA" id="ARBA00023136"/>
    </source>
</evidence>
<dbReference type="GO" id="GO:0005886">
    <property type="term" value="C:plasma membrane"/>
    <property type="evidence" value="ECO:0007669"/>
    <property type="project" value="TreeGrafter"/>
</dbReference>
<dbReference type="Proteomes" id="UP000003295">
    <property type="component" value="Unassembled WGS sequence"/>
</dbReference>
<evidence type="ECO:0000256" key="6">
    <source>
        <dbReference type="SAM" id="Phobius"/>
    </source>
</evidence>
<organism evidence="7 8">
    <name type="scientific">Collinsella intestinalis DSM 13280</name>
    <dbReference type="NCBI Taxonomy" id="521003"/>
    <lineage>
        <taxon>Bacteria</taxon>
        <taxon>Bacillati</taxon>
        <taxon>Actinomycetota</taxon>
        <taxon>Coriobacteriia</taxon>
        <taxon>Coriobacteriales</taxon>
        <taxon>Coriobacteriaceae</taxon>
        <taxon>Collinsella</taxon>
    </lineage>
</organism>
<feature type="transmembrane region" description="Helical" evidence="6">
    <location>
        <begin position="325"/>
        <end position="345"/>
    </location>
</feature>
<keyword evidence="5 6" id="KW-0472">Membrane</keyword>
<comment type="caution">
    <text evidence="7">The sequence shown here is derived from an EMBL/GenBank/DDBJ whole genome shotgun (WGS) entry which is preliminary data.</text>
</comment>
<name>C4FBZ6_9ACTN</name>
<evidence type="ECO:0000256" key="3">
    <source>
        <dbReference type="ARBA" id="ARBA00022692"/>
    </source>
</evidence>
<reference evidence="7 8" key="1">
    <citation type="submission" date="2009-04" db="EMBL/GenBank/DDBJ databases">
        <authorList>
            <person name="Weinstock G."/>
            <person name="Sodergren E."/>
            <person name="Clifton S."/>
            <person name="Fulton L."/>
            <person name="Fulton B."/>
            <person name="Courtney L."/>
            <person name="Fronick C."/>
            <person name="Harrison M."/>
            <person name="Strong C."/>
            <person name="Farmer C."/>
            <person name="Delahaunty K."/>
            <person name="Markovic C."/>
            <person name="Hall O."/>
            <person name="Minx P."/>
            <person name="Tomlinson C."/>
            <person name="Mitreva M."/>
            <person name="Nelson J."/>
            <person name="Hou S."/>
            <person name="Wollam A."/>
            <person name="Pepin K.H."/>
            <person name="Johnson M."/>
            <person name="Bhonagiri V."/>
            <person name="Nash W.E."/>
            <person name="Warren W."/>
            <person name="Chinwalla A."/>
            <person name="Mardis E.R."/>
            <person name="Wilson R.K."/>
        </authorList>
    </citation>
    <scope>NUCLEOTIDE SEQUENCE [LARGE SCALE GENOMIC DNA]</scope>
    <source>
        <strain evidence="7 8">DSM 13280</strain>
    </source>
</reference>
<feature type="transmembrane region" description="Helical" evidence="6">
    <location>
        <begin position="389"/>
        <end position="412"/>
    </location>
</feature>
<dbReference type="AlphaFoldDB" id="C4FBZ6"/>
<feature type="transmembrane region" description="Helical" evidence="6">
    <location>
        <begin position="192"/>
        <end position="213"/>
    </location>
</feature>
<feature type="transmembrane region" description="Helical" evidence="6">
    <location>
        <begin position="120"/>
        <end position="141"/>
    </location>
</feature>
<dbReference type="GO" id="GO:0034755">
    <property type="term" value="P:iron ion transmembrane transport"/>
    <property type="evidence" value="ECO:0007669"/>
    <property type="project" value="TreeGrafter"/>
</dbReference>
<feature type="transmembrane region" description="Helical" evidence="6">
    <location>
        <begin position="45"/>
        <end position="66"/>
    </location>
</feature>
<keyword evidence="3 6" id="KW-0812">Transmembrane</keyword>
<proteinExistence type="predicted"/>
<dbReference type="Pfam" id="PF01566">
    <property type="entry name" value="Nramp"/>
    <property type="match status" value="1"/>
</dbReference>
<dbReference type="PANTHER" id="PTHR11706:SF33">
    <property type="entry name" value="NATURAL RESISTANCE-ASSOCIATED MACROPHAGE PROTEIN 2"/>
    <property type="match status" value="1"/>
</dbReference>
<keyword evidence="2" id="KW-0813">Transport</keyword>
<accession>C4FBZ6</accession>
<dbReference type="NCBIfam" id="NF037982">
    <property type="entry name" value="Nramp_1"/>
    <property type="match status" value="1"/>
</dbReference>
<dbReference type="GO" id="GO:0015086">
    <property type="term" value="F:cadmium ion transmembrane transporter activity"/>
    <property type="evidence" value="ECO:0007669"/>
    <property type="project" value="TreeGrafter"/>
</dbReference>
<feature type="transmembrane region" description="Helical" evidence="6">
    <location>
        <begin position="351"/>
        <end position="377"/>
    </location>
</feature>
<evidence type="ECO:0000256" key="1">
    <source>
        <dbReference type="ARBA" id="ARBA00004141"/>
    </source>
</evidence>
<feature type="transmembrane region" description="Helical" evidence="6">
    <location>
        <begin position="234"/>
        <end position="260"/>
    </location>
</feature>
<dbReference type="eggNOG" id="COG1914">
    <property type="taxonomic scope" value="Bacteria"/>
</dbReference>
<dbReference type="PANTHER" id="PTHR11706">
    <property type="entry name" value="SOLUTE CARRIER PROTEIN FAMILY 11 MEMBER"/>
    <property type="match status" value="1"/>
</dbReference>
<feature type="transmembrane region" description="Helical" evidence="6">
    <location>
        <begin position="280"/>
        <end position="304"/>
    </location>
</feature>
<dbReference type="HOGENOM" id="CLU_020088_6_1_11"/>
<feature type="transmembrane region" description="Helical" evidence="6">
    <location>
        <begin position="95"/>
        <end position="114"/>
    </location>
</feature>
<feature type="transmembrane region" description="Helical" evidence="6">
    <location>
        <begin position="153"/>
        <end position="172"/>
    </location>
</feature>
<dbReference type="InterPro" id="IPR001046">
    <property type="entry name" value="NRAMP_fam"/>
</dbReference>
<comment type="subcellular location">
    <subcellularLocation>
        <location evidence="1">Membrane</location>
        <topology evidence="1">Multi-pass membrane protein</topology>
    </subcellularLocation>
</comment>
<keyword evidence="4 6" id="KW-1133">Transmembrane helix</keyword>
<protein>
    <submittedName>
        <fullName evidence="7">Metal ion transporter, metal ion (Mn2+/Fe2+) transporter (Nramp) family</fullName>
    </submittedName>
</protein>
<dbReference type="STRING" id="521003.COLINT_03615"/>
<dbReference type="EMBL" id="ABXH02000041">
    <property type="protein sequence ID" value="EEP43695.1"/>
    <property type="molecule type" value="Genomic_DNA"/>
</dbReference>